<proteinExistence type="predicted"/>
<gene>
    <name evidence="2" type="primary">ugpQ_3</name>
    <name evidence="3" type="ORF">DFR61_12320</name>
    <name evidence="2" type="ORF">NCTC10597_01672</name>
</gene>
<evidence type="ECO:0000313" key="4">
    <source>
        <dbReference type="Proteomes" id="UP000254330"/>
    </source>
</evidence>
<keyword evidence="5" id="KW-1185">Reference proteome</keyword>
<dbReference type="Pfam" id="PF03009">
    <property type="entry name" value="GDPD"/>
    <property type="match status" value="1"/>
</dbReference>
<dbReference type="AlphaFoldDB" id="A0A2U3ABY5"/>
<reference evidence="2 4" key="1">
    <citation type="submission" date="2018-06" db="EMBL/GenBank/DDBJ databases">
        <authorList>
            <consortium name="Pathogen Informatics"/>
            <person name="Doyle S."/>
        </authorList>
    </citation>
    <scope>NUCLEOTIDE SEQUENCE [LARGE SCALE GENOMIC DNA]</scope>
    <source>
        <strain evidence="2 4">NCTC10597</strain>
    </source>
</reference>
<name>A0A2U3ABY5_9BACL</name>
<dbReference type="Proteomes" id="UP000294641">
    <property type="component" value="Unassembled WGS sequence"/>
</dbReference>
<dbReference type="PANTHER" id="PTHR46211">
    <property type="entry name" value="GLYCEROPHOSPHORYL DIESTER PHOSPHODIESTERASE"/>
    <property type="match status" value="1"/>
</dbReference>
<dbReference type="Proteomes" id="UP000254330">
    <property type="component" value="Unassembled WGS sequence"/>
</dbReference>
<protein>
    <submittedName>
        <fullName evidence="2">Glycerophosphoryl diester phosphodiesterase</fullName>
        <ecNumber evidence="2">3.1.4.46</ecNumber>
    </submittedName>
</protein>
<evidence type="ECO:0000313" key="5">
    <source>
        <dbReference type="Proteomes" id="UP000294641"/>
    </source>
</evidence>
<keyword evidence="2" id="KW-0378">Hydrolase</keyword>
<dbReference type="EMBL" id="SNZG01000023">
    <property type="protein sequence ID" value="TDR36630.1"/>
    <property type="molecule type" value="Genomic_DNA"/>
</dbReference>
<dbReference type="EMBL" id="UGNP01000001">
    <property type="protein sequence ID" value="STX09964.1"/>
    <property type="molecule type" value="Genomic_DNA"/>
</dbReference>
<dbReference type="SUPFAM" id="SSF51695">
    <property type="entry name" value="PLC-like phosphodiesterases"/>
    <property type="match status" value="1"/>
</dbReference>
<dbReference type="GO" id="GO:0006629">
    <property type="term" value="P:lipid metabolic process"/>
    <property type="evidence" value="ECO:0007669"/>
    <property type="project" value="InterPro"/>
</dbReference>
<dbReference type="Gene3D" id="3.20.20.190">
    <property type="entry name" value="Phosphatidylinositol (PI) phosphodiesterase"/>
    <property type="match status" value="1"/>
</dbReference>
<evidence type="ECO:0000313" key="2">
    <source>
        <dbReference type="EMBL" id="STX09964.1"/>
    </source>
</evidence>
<evidence type="ECO:0000259" key="1">
    <source>
        <dbReference type="PROSITE" id="PS51704"/>
    </source>
</evidence>
<dbReference type="PANTHER" id="PTHR46211:SF1">
    <property type="entry name" value="GLYCEROPHOSPHODIESTER PHOSPHODIESTERASE, CYTOPLASMIC"/>
    <property type="match status" value="1"/>
</dbReference>
<dbReference type="PROSITE" id="PS51704">
    <property type="entry name" value="GP_PDE"/>
    <property type="match status" value="1"/>
</dbReference>
<dbReference type="EC" id="3.1.4.46" evidence="2"/>
<evidence type="ECO:0000313" key="3">
    <source>
        <dbReference type="EMBL" id="TDR36630.1"/>
    </source>
</evidence>
<dbReference type="GO" id="GO:0008889">
    <property type="term" value="F:glycerophosphodiester phosphodiesterase activity"/>
    <property type="evidence" value="ECO:0007669"/>
    <property type="project" value="UniProtKB-EC"/>
</dbReference>
<feature type="domain" description="GP-PDE" evidence="1">
    <location>
        <begin position="4"/>
        <end position="231"/>
    </location>
</feature>
<organism evidence="2 4">
    <name type="scientific">Kurthia zopfii</name>
    <dbReference type="NCBI Taxonomy" id="1650"/>
    <lineage>
        <taxon>Bacteria</taxon>
        <taxon>Bacillati</taxon>
        <taxon>Bacillota</taxon>
        <taxon>Bacilli</taxon>
        <taxon>Bacillales</taxon>
        <taxon>Caryophanaceae</taxon>
        <taxon>Kurthia</taxon>
    </lineage>
</organism>
<sequence>MSKLPIYAHRGYAKSARGNSLEAMKDAMNHYATGIEFDLQLTKDRVAVVTHDLNLKSLTGKSIDTNEVTLNDLRKMKLKGDSNPILTFSELLDWVVPNGIPMNIELKESFQGKEDDIEIIVKKTKNLTNIHFSSFHEDVLYSIKKMNANAEVAFIPTRKFDWEQLSDMPWLDTLHVNKRFYYKDRYLQKASETNKSIRVYGVVGNEKYLANPHESVVGWITDEPERIADAQI</sequence>
<accession>A0A2U3ABY5</accession>
<dbReference type="InterPro" id="IPR030395">
    <property type="entry name" value="GP_PDE_dom"/>
</dbReference>
<comment type="caution">
    <text evidence="2">The sequence shown here is derived from an EMBL/GenBank/DDBJ whole genome shotgun (WGS) entry which is preliminary data.</text>
</comment>
<dbReference type="InterPro" id="IPR017946">
    <property type="entry name" value="PLC-like_Pdiesterase_TIM-brl"/>
</dbReference>
<dbReference type="OrthoDB" id="384721at2"/>
<reference evidence="3 5" key="2">
    <citation type="submission" date="2019-03" db="EMBL/GenBank/DDBJ databases">
        <title>Genomic Encyclopedia of Type Strains, Phase IV (KMG-IV): sequencing the most valuable type-strain genomes for metagenomic binning, comparative biology and taxonomic classification.</title>
        <authorList>
            <person name="Goeker M."/>
        </authorList>
    </citation>
    <scope>NUCLEOTIDE SEQUENCE [LARGE SCALE GENOMIC DNA]</scope>
    <source>
        <strain evidence="3 5">DSM 20580</strain>
    </source>
</reference>
<dbReference type="RefSeq" id="WP_109350025.1">
    <property type="nucleotide sequence ID" value="NZ_BJUE01000019.1"/>
</dbReference>